<dbReference type="Gene3D" id="3.90.1420.10">
    <property type="entry name" value="Rubisco LSMT, substrate-binding domain"/>
    <property type="match status" value="1"/>
</dbReference>
<dbReference type="AlphaFoldDB" id="A0AAW0K8G7"/>
<dbReference type="PANTHER" id="PTHR13271">
    <property type="entry name" value="UNCHARACTERIZED PUTATIVE METHYLTRANSFERASE"/>
    <property type="match status" value="1"/>
</dbReference>
<dbReference type="InterPro" id="IPR050600">
    <property type="entry name" value="SETD3_SETD6_MTase"/>
</dbReference>
<accession>A0AAW0K8G7</accession>
<name>A0AAW0K8G7_QUESU</name>
<dbReference type="GO" id="GO:0032259">
    <property type="term" value="P:methylation"/>
    <property type="evidence" value="ECO:0007669"/>
    <property type="project" value="UniProtKB-KW"/>
</dbReference>
<evidence type="ECO:0000259" key="4">
    <source>
        <dbReference type="Pfam" id="PF09273"/>
    </source>
</evidence>
<organism evidence="5 6">
    <name type="scientific">Quercus suber</name>
    <name type="common">Cork oak</name>
    <dbReference type="NCBI Taxonomy" id="58331"/>
    <lineage>
        <taxon>Eukaryota</taxon>
        <taxon>Viridiplantae</taxon>
        <taxon>Streptophyta</taxon>
        <taxon>Embryophyta</taxon>
        <taxon>Tracheophyta</taxon>
        <taxon>Spermatophyta</taxon>
        <taxon>Magnoliopsida</taxon>
        <taxon>eudicotyledons</taxon>
        <taxon>Gunneridae</taxon>
        <taxon>Pentapetalae</taxon>
        <taxon>rosids</taxon>
        <taxon>fabids</taxon>
        <taxon>Fagales</taxon>
        <taxon>Fagaceae</taxon>
        <taxon>Quercus</taxon>
    </lineage>
</organism>
<proteinExistence type="predicted"/>
<dbReference type="SUPFAM" id="SSF81822">
    <property type="entry name" value="RuBisCo LSMT C-terminal, substrate-binding domain"/>
    <property type="match status" value="1"/>
</dbReference>
<dbReference type="Pfam" id="PF09273">
    <property type="entry name" value="Rubis-subs-bind"/>
    <property type="match status" value="1"/>
</dbReference>
<protein>
    <submittedName>
        <fullName evidence="5">Protein set domain group 40</fullName>
    </submittedName>
</protein>
<dbReference type="EMBL" id="PKMF04000371">
    <property type="protein sequence ID" value="KAK7835472.1"/>
    <property type="molecule type" value="Genomic_DNA"/>
</dbReference>
<evidence type="ECO:0000313" key="5">
    <source>
        <dbReference type="EMBL" id="KAK7835472.1"/>
    </source>
</evidence>
<keyword evidence="2" id="KW-0808">Transferase</keyword>
<gene>
    <name evidence="5" type="primary">SDG40_2</name>
    <name evidence="5" type="ORF">CFP56_023478</name>
</gene>
<evidence type="ECO:0000256" key="1">
    <source>
        <dbReference type="ARBA" id="ARBA00022603"/>
    </source>
</evidence>
<reference evidence="5 6" key="1">
    <citation type="journal article" date="2018" name="Sci. Data">
        <title>The draft genome sequence of cork oak.</title>
        <authorList>
            <person name="Ramos A.M."/>
            <person name="Usie A."/>
            <person name="Barbosa P."/>
            <person name="Barros P.M."/>
            <person name="Capote T."/>
            <person name="Chaves I."/>
            <person name="Simoes F."/>
            <person name="Abreu I."/>
            <person name="Carrasquinho I."/>
            <person name="Faro C."/>
            <person name="Guimaraes J.B."/>
            <person name="Mendonca D."/>
            <person name="Nobrega F."/>
            <person name="Rodrigues L."/>
            <person name="Saibo N.J.M."/>
            <person name="Varela M.C."/>
            <person name="Egas C."/>
            <person name="Matos J."/>
            <person name="Miguel C.M."/>
            <person name="Oliveira M.M."/>
            <person name="Ricardo C.P."/>
            <person name="Goncalves S."/>
        </authorList>
    </citation>
    <scope>NUCLEOTIDE SEQUENCE [LARGE SCALE GENOMIC DNA]</scope>
    <source>
        <strain evidence="6">cv. HL8</strain>
    </source>
</reference>
<dbReference type="FunFam" id="3.90.1420.10:FF:000010">
    <property type="entry name" value="Protein SET DOMAIN GROUP 40"/>
    <property type="match status" value="1"/>
</dbReference>
<evidence type="ECO:0000256" key="2">
    <source>
        <dbReference type="ARBA" id="ARBA00022679"/>
    </source>
</evidence>
<keyword evidence="6" id="KW-1185">Reference proteome</keyword>
<keyword evidence="3" id="KW-0949">S-adenosyl-L-methionine</keyword>
<dbReference type="Proteomes" id="UP000237347">
    <property type="component" value="Unassembled WGS sequence"/>
</dbReference>
<dbReference type="InterPro" id="IPR015353">
    <property type="entry name" value="Rubisco_LSMT_subst-bd"/>
</dbReference>
<comment type="caution">
    <text evidence="5">The sequence shown here is derived from an EMBL/GenBank/DDBJ whole genome shotgun (WGS) entry which is preliminary data.</text>
</comment>
<sequence>MVLYSLQVLLCYGTYTNLELLEHYGFILNENPNDKVFIPLEPEIYSSSSWPKESLYIHQNGKPSFSLLSALRLWATPPNKRRSLGHLAYSGSQLSVDNEILVMKWTVKKCNTILKDLPTSIEEDSLLLSAINEIQDLDTLLELGKELSTSRDEIQAFIKANNLQNVETASNLLLCRKTRRSMDRWNLAIQWRLRCKKILLDCISYCSEIIDSLSPKNISTLRIEQG</sequence>
<evidence type="ECO:0000313" key="6">
    <source>
        <dbReference type="Proteomes" id="UP000237347"/>
    </source>
</evidence>
<feature type="domain" description="Rubisco LSMT substrate-binding" evidence="4">
    <location>
        <begin position="60"/>
        <end position="199"/>
    </location>
</feature>
<keyword evidence="1" id="KW-0489">Methyltransferase</keyword>
<dbReference type="InterPro" id="IPR036464">
    <property type="entry name" value="Rubisco_LSMT_subst-bd_sf"/>
</dbReference>
<evidence type="ECO:0000256" key="3">
    <source>
        <dbReference type="ARBA" id="ARBA00022691"/>
    </source>
</evidence>
<dbReference type="GO" id="GO:0016279">
    <property type="term" value="F:protein-lysine N-methyltransferase activity"/>
    <property type="evidence" value="ECO:0007669"/>
    <property type="project" value="TreeGrafter"/>
</dbReference>
<dbReference type="PANTHER" id="PTHR13271:SF91">
    <property type="entry name" value="PROTEIN SET DOMAIN GROUP 40"/>
    <property type="match status" value="1"/>
</dbReference>